<name>A0A317SV32_9PEZI</name>
<organism evidence="1 2">
    <name type="scientific">Tuber magnatum</name>
    <name type="common">white Piedmont truffle</name>
    <dbReference type="NCBI Taxonomy" id="42249"/>
    <lineage>
        <taxon>Eukaryota</taxon>
        <taxon>Fungi</taxon>
        <taxon>Dikarya</taxon>
        <taxon>Ascomycota</taxon>
        <taxon>Pezizomycotina</taxon>
        <taxon>Pezizomycetes</taxon>
        <taxon>Pezizales</taxon>
        <taxon>Tuberaceae</taxon>
        <taxon>Tuber</taxon>
    </lineage>
</organism>
<protein>
    <submittedName>
        <fullName evidence="1">Uncharacterized protein</fullName>
    </submittedName>
</protein>
<accession>A0A317SV32</accession>
<keyword evidence="2" id="KW-1185">Reference proteome</keyword>
<reference evidence="1 2" key="1">
    <citation type="submission" date="2018-03" db="EMBL/GenBank/DDBJ databases">
        <title>Genomes of Pezizomycetes fungi and the evolution of truffles.</title>
        <authorList>
            <person name="Murat C."/>
            <person name="Payen T."/>
            <person name="Noel B."/>
            <person name="Kuo A."/>
            <person name="Martin F.M."/>
        </authorList>
    </citation>
    <scope>NUCLEOTIDE SEQUENCE [LARGE SCALE GENOMIC DNA]</scope>
    <source>
        <strain evidence="1">091103-1</strain>
    </source>
</reference>
<dbReference type="Proteomes" id="UP000246991">
    <property type="component" value="Unassembled WGS sequence"/>
</dbReference>
<gene>
    <name evidence="1" type="ORF">C7212DRAFT_362638</name>
</gene>
<proteinExistence type="predicted"/>
<sequence>MGAGIQSLEEGLGGTKVHYGMLEIPLFAGILRGWCAVWEGPVQEVKGKCFTNTFPYANAGRGNVIFKQYLRAAPLFTLPTGQLCPSRCNPLWTSYAGPVVDSLVSDLPAHLFLNGLFHKGVETFAPGNLEEVSLFTNRSGTNFEGAIRHNPPSITPDVLTRMVPFHPARSYSSAFRKLVMANLVPSRRKGGIHS</sequence>
<dbReference type="EMBL" id="PYWC01000022">
    <property type="protein sequence ID" value="PWW77417.1"/>
    <property type="molecule type" value="Genomic_DNA"/>
</dbReference>
<comment type="caution">
    <text evidence="1">The sequence shown here is derived from an EMBL/GenBank/DDBJ whole genome shotgun (WGS) entry which is preliminary data.</text>
</comment>
<evidence type="ECO:0000313" key="1">
    <source>
        <dbReference type="EMBL" id="PWW77417.1"/>
    </source>
</evidence>
<dbReference type="AlphaFoldDB" id="A0A317SV32"/>
<evidence type="ECO:0000313" key="2">
    <source>
        <dbReference type="Proteomes" id="UP000246991"/>
    </source>
</evidence>